<protein>
    <submittedName>
        <fullName evidence="6">Cell division protein FtsK</fullName>
    </submittedName>
    <submittedName>
        <fullName evidence="7">S-DNA-T family DNA segregation ATPase FtsK/SpoIIIE</fullName>
    </submittedName>
</protein>
<sequence length="1472" mass="155745">MTLRLSLQDPTRRSADATFVVDATDVTSVAEVAAGLGVDAAAIAPGADPGAALAEVGILNGSTLPVRAPSDLPPGRPRLEVVGGPFSGETVPLPLDGPLRIGSSGAMELCVADPWLRPHHATISLDHGDPAATPSGAVPVGAGPLRAVLTVIDDASGVAVNGRDVTGSTDIVPADVVQIGSSVFRIGIEPYPDADLAQDEVGMRGFNRTSRIMPPATPPTVVLPGDQPDDVDKTPMPWLSAVIPVVLGVTMAIVFARPIMLMMAAASPVMVVGTFLTQRSRAKKKGIKTFEEWRQDIADTRVRIAGLVKEQRLDSWYRSVDPVVVRDIATRPLARLWERRKRDADALHVRVGVAEVPLAANFQGGSSRHTGAHHVGVAPAPVSVDLGAGVVGVAGPADVTRALVRSMLAAVAALRSPRDTRIVVVCGDDAAPEWAWTQWLPQTQQAEDGALALIGNTDDSRRERLRDLAALVQVRSRAGSAVSAGDFDTDVVVVVDGARDYRTLPGMVQVLEQGARVGVHVVALDTDRARLPEESRTVIAVDHDDRSLARLESDAAYHASVLLDGLSVPTAERIARSLCSIRHVSGVGDEGMLPTSVRYVDLLGVDLDDPAPIVARWQRAPRRTHVVVGASADGEFAIDIAADGPHALVAGTTGSGKSEFLQALVVSLAMANRPDALNFVLVDYKGASAFADCSRLPHTVGMVTNLDARETERALTSLDAELKRRETALRVPELNVKDVDAAWAKDPDAAARNGLARLMIVIDEFAELKTEHPDFIDGLVRIARVGRSLGVHLVLATQRPSGVITPEMQSNINLRVALRVTDRADSTDVLGSPEAALISQSTPGRGFVRAGLGALPSGFQTARVAGIRQGVQRVQRQLPKVAAVDWEGLAYPPRFPVKRHAAAPVDHDDTDLRALVDVVTRATEAMGIPKNASPWLMPLPALLPLTQVAGGTGAPTTITLGIEDVPGQQTQRPLVWDLEAGTHLLFLGAALSGRTTALRTVLAQAVERMSPADLHLYVIDHGNGGLLPLAQAPHTGAVVTPLEPSRLPRLMDRLVAELARRQAVLSQAAVGTIVEQRRTAASDADRLPYIVVGVDGWDRATSSMQPEDLLPIRDQMTRALREGPAAGIRVAVTGDRTVSSDKIAGFISEQYVLPMRDTNDYRSAGVMVRELPESVPAGRVFFGPTVREAQLAVLGQDASAEAQTAALRGTVETARVRWTEQTDSTDATDAADTTDARGTAGPRPFRVDALPPRISLADSQDLPVAARSNPTGPTIGVGGDELARITLDWPAAGGFQVVGERGTGRSTVLTAIAHQLVWTGAPVIAVATKDSVFTAWAREVGVPLLADPMGFMDLAPALGRYDDPSGPVTVLVDDAELVANTPLENSLMGEKARFVFVVATNPDAAAKTFSGPYGEVRRTQEGLLLSPTSALMGTQLFGQKVPKWMVGRQPAGGGALHRRGEWTQVQVPDPAA</sequence>
<dbReference type="EMBL" id="BMOI01000003">
    <property type="protein sequence ID" value="GGK94077.1"/>
    <property type="molecule type" value="Genomic_DNA"/>
</dbReference>
<evidence type="ECO:0000259" key="5">
    <source>
        <dbReference type="PROSITE" id="PS50901"/>
    </source>
</evidence>
<feature type="binding site" evidence="3">
    <location>
        <begin position="651"/>
        <end position="658"/>
    </location>
    <ligand>
        <name>ATP</name>
        <dbReference type="ChEBI" id="CHEBI:30616"/>
    </ligand>
</feature>
<evidence type="ECO:0000256" key="1">
    <source>
        <dbReference type="ARBA" id="ARBA00022741"/>
    </source>
</evidence>
<keyword evidence="6" id="KW-0131">Cell cycle</keyword>
<dbReference type="PANTHER" id="PTHR22683">
    <property type="entry name" value="SPORULATION PROTEIN RELATED"/>
    <property type="match status" value="1"/>
</dbReference>
<evidence type="ECO:0000313" key="6">
    <source>
        <dbReference type="EMBL" id="GGK94077.1"/>
    </source>
</evidence>
<dbReference type="Pfam" id="PF01580">
    <property type="entry name" value="FtsK_SpoIIIE"/>
    <property type="match status" value="2"/>
</dbReference>
<dbReference type="SUPFAM" id="SSF52540">
    <property type="entry name" value="P-loop containing nucleoside triphosphate hydrolases"/>
    <property type="match status" value="3"/>
</dbReference>
<dbReference type="Proteomes" id="UP000746584">
    <property type="component" value="Unassembled WGS sequence"/>
</dbReference>
<keyword evidence="2 3" id="KW-0067">ATP-binding</keyword>
<dbReference type="RefSeq" id="WP_175328308.1">
    <property type="nucleotide sequence ID" value="NZ_BMOI01000003.1"/>
</dbReference>
<dbReference type="CDD" id="cd01127">
    <property type="entry name" value="TrwB_TraG_TraD_VirD4"/>
    <property type="match status" value="1"/>
</dbReference>
<accession>A0A8H9G895</accession>
<dbReference type="CDD" id="cd00060">
    <property type="entry name" value="FHA"/>
    <property type="match status" value="1"/>
</dbReference>
<reference evidence="6" key="2">
    <citation type="submission" date="2020-09" db="EMBL/GenBank/DDBJ databases">
        <authorList>
            <person name="Sun Q."/>
            <person name="Ohkuma M."/>
        </authorList>
    </citation>
    <scope>NUCLEOTIDE SEQUENCE</scope>
    <source>
        <strain evidence="6">JCM 1480</strain>
    </source>
</reference>
<dbReference type="Gene3D" id="2.60.200.20">
    <property type="match status" value="1"/>
</dbReference>
<gene>
    <name evidence="6" type="ORF">GCM10009769_10180</name>
    <name evidence="7" type="ORF">JOE58_002360</name>
</gene>
<dbReference type="EMBL" id="JAFBCG010000001">
    <property type="protein sequence ID" value="MBM7803109.1"/>
    <property type="molecule type" value="Genomic_DNA"/>
</dbReference>
<dbReference type="Proteomes" id="UP000648535">
    <property type="component" value="Unassembled WGS sequence"/>
</dbReference>
<reference evidence="6" key="1">
    <citation type="journal article" date="2014" name="Int. J. Syst. Evol. Microbiol.">
        <title>Complete genome sequence of Corynebacterium casei LMG S-19264T (=DSM 44701T), isolated from a smear-ripened cheese.</title>
        <authorList>
            <consortium name="US DOE Joint Genome Institute (JGI-PGF)"/>
            <person name="Walter F."/>
            <person name="Albersmeier A."/>
            <person name="Kalinowski J."/>
            <person name="Ruckert C."/>
        </authorList>
    </citation>
    <scope>NUCLEOTIDE SEQUENCE</scope>
    <source>
        <strain evidence="6">JCM 1480</strain>
    </source>
</reference>
<feature type="binding site" evidence="3">
    <location>
        <begin position="988"/>
        <end position="995"/>
    </location>
    <ligand>
        <name>ATP</name>
        <dbReference type="ChEBI" id="CHEBI:30616"/>
    </ligand>
</feature>
<feature type="domain" description="FtsK" evidence="5">
    <location>
        <begin position="633"/>
        <end position="827"/>
    </location>
</feature>
<dbReference type="GO" id="GO:0051301">
    <property type="term" value="P:cell division"/>
    <property type="evidence" value="ECO:0007669"/>
    <property type="project" value="UniProtKB-KW"/>
</dbReference>
<keyword evidence="6" id="KW-0132">Cell division</keyword>
<evidence type="ECO:0000313" key="9">
    <source>
        <dbReference type="Proteomes" id="UP000746584"/>
    </source>
</evidence>
<dbReference type="SUPFAM" id="SSF49879">
    <property type="entry name" value="SMAD/FHA domain"/>
    <property type="match status" value="1"/>
</dbReference>
<reference evidence="7 9" key="3">
    <citation type="submission" date="2021-01" db="EMBL/GenBank/DDBJ databases">
        <title>Sequencing the genomes of 1000 actinobacteria strains.</title>
        <authorList>
            <person name="Klenk H.-P."/>
        </authorList>
    </citation>
    <scope>NUCLEOTIDE SEQUENCE [LARGE SCALE GENOMIC DNA]</scope>
    <source>
        <strain evidence="7 9">DSM 20542</strain>
    </source>
</reference>
<dbReference type="SMART" id="SM00382">
    <property type="entry name" value="AAA"/>
    <property type="match status" value="2"/>
</dbReference>
<proteinExistence type="predicted"/>
<keyword evidence="1 3" id="KW-0547">Nucleotide-binding</keyword>
<dbReference type="InterPro" id="IPR008984">
    <property type="entry name" value="SMAD_FHA_dom_sf"/>
</dbReference>
<dbReference type="GO" id="GO:0005524">
    <property type="term" value="F:ATP binding"/>
    <property type="evidence" value="ECO:0007669"/>
    <property type="project" value="UniProtKB-UniRule"/>
</dbReference>
<evidence type="ECO:0000256" key="4">
    <source>
        <dbReference type="SAM" id="MobiDB-lite"/>
    </source>
</evidence>
<dbReference type="PROSITE" id="PS50901">
    <property type="entry name" value="FTSK"/>
    <property type="match status" value="2"/>
</dbReference>
<evidence type="ECO:0000256" key="2">
    <source>
        <dbReference type="ARBA" id="ARBA00022840"/>
    </source>
</evidence>
<dbReference type="InterPro" id="IPR002543">
    <property type="entry name" value="FtsK_dom"/>
</dbReference>
<evidence type="ECO:0000313" key="7">
    <source>
        <dbReference type="EMBL" id="MBM7803109.1"/>
    </source>
</evidence>
<evidence type="ECO:0000313" key="8">
    <source>
        <dbReference type="Proteomes" id="UP000648535"/>
    </source>
</evidence>
<name>A0A8H9G895_9MICO</name>
<feature type="domain" description="FtsK" evidence="5">
    <location>
        <begin position="971"/>
        <end position="1174"/>
    </location>
</feature>
<keyword evidence="9" id="KW-1185">Reference proteome</keyword>
<organism evidence="6 8">
    <name type="scientific">Curtobacterium luteum</name>
    <dbReference type="NCBI Taxonomy" id="33881"/>
    <lineage>
        <taxon>Bacteria</taxon>
        <taxon>Bacillati</taxon>
        <taxon>Actinomycetota</taxon>
        <taxon>Actinomycetes</taxon>
        <taxon>Micrococcales</taxon>
        <taxon>Microbacteriaceae</taxon>
        <taxon>Curtobacterium</taxon>
    </lineage>
</organism>
<dbReference type="GO" id="GO:0003677">
    <property type="term" value="F:DNA binding"/>
    <property type="evidence" value="ECO:0007669"/>
    <property type="project" value="InterPro"/>
</dbReference>
<feature type="region of interest" description="Disordered" evidence="4">
    <location>
        <begin position="1220"/>
        <end position="1249"/>
    </location>
</feature>
<dbReference type="Gene3D" id="3.40.50.300">
    <property type="entry name" value="P-loop containing nucleotide triphosphate hydrolases"/>
    <property type="match status" value="3"/>
</dbReference>
<feature type="compositionally biased region" description="Low complexity" evidence="4">
    <location>
        <begin position="1222"/>
        <end position="1240"/>
    </location>
</feature>
<dbReference type="InterPro" id="IPR050206">
    <property type="entry name" value="FtsK/SpoIIIE/SftA"/>
</dbReference>
<evidence type="ECO:0000256" key="3">
    <source>
        <dbReference type="PROSITE-ProRule" id="PRU00289"/>
    </source>
</evidence>
<comment type="caution">
    <text evidence="6">The sequence shown here is derived from an EMBL/GenBank/DDBJ whole genome shotgun (WGS) entry which is preliminary data.</text>
</comment>
<dbReference type="PANTHER" id="PTHR22683:SF1">
    <property type="entry name" value="TYPE VII SECRETION SYSTEM PROTEIN ESSC"/>
    <property type="match status" value="1"/>
</dbReference>
<dbReference type="InterPro" id="IPR003593">
    <property type="entry name" value="AAA+_ATPase"/>
</dbReference>
<dbReference type="InterPro" id="IPR027417">
    <property type="entry name" value="P-loop_NTPase"/>
</dbReference>